<dbReference type="PIRSF" id="PIRSF019239">
    <property type="entry name" value="MrpE"/>
    <property type="match status" value="1"/>
</dbReference>
<comment type="subcellular location">
    <subcellularLocation>
        <location evidence="1">Cell membrane</location>
        <topology evidence="1">Multi-pass membrane protein</topology>
    </subcellularLocation>
</comment>
<sequence length="173" mass="18954">MKSRTPPWWRQALQRLVPAPVLSVALLGLWLLLNRSLSLGHCLLGSVLALAIPVLTAGLRPLPVRIRRPALVLRLALTVAVDAVQSNLAVVRLLLTPGRRRHPAGFVRIRLALRDPNALAVLAVIACITPGTAWAELAPDRSLLLHVLELDDAGAIAAHIQQRYERPLMEIFE</sequence>
<dbReference type="PANTHER" id="PTHR34584:SF1">
    <property type="entry name" value="NA(+)_H(+) ANTIPORTER SUBUNIT E1"/>
    <property type="match status" value="1"/>
</dbReference>
<feature type="transmembrane region" description="Helical" evidence="7">
    <location>
        <begin position="39"/>
        <end position="59"/>
    </location>
</feature>
<evidence type="ECO:0000313" key="8">
    <source>
        <dbReference type="EMBL" id="ABM59613.1"/>
    </source>
</evidence>
<proteinExistence type="inferred from homology"/>
<evidence type="ECO:0000313" key="9">
    <source>
        <dbReference type="Proteomes" id="UP000000374"/>
    </source>
</evidence>
<evidence type="ECO:0000256" key="5">
    <source>
        <dbReference type="ARBA" id="ARBA00022989"/>
    </source>
</evidence>
<keyword evidence="5 7" id="KW-1133">Transmembrane helix</keyword>
<accession>A1WPQ6</accession>
<name>A1WPQ6_VEREI</name>
<evidence type="ECO:0000256" key="7">
    <source>
        <dbReference type="SAM" id="Phobius"/>
    </source>
</evidence>
<dbReference type="GO" id="GO:0008324">
    <property type="term" value="F:monoatomic cation transmembrane transporter activity"/>
    <property type="evidence" value="ECO:0007669"/>
    <property type="project" value="InterPro"/>
</dbReference>
<dbReference type="RefSeq" id="WP_011811600.1">
    <property type="nucleotide sequence ID" value="NC_008786.1"/>
</dbReference>
<dbReference type="PANTHER" id="PTHR34584">
    <property type="entry name" value="NA(+)/H(+) ANTIPORTER SUBUNIT E1"/>
    <property type="match status" value="1"/>
</dbReference>
<dbReference type="Proteomes" id="UP000000374">
    <property type="component" value="Chromosome"/>
</dbReference>
<dbReference type="InterPro" id="IPR002758">
    <property type="entry name" value="Cation_antiport_E"/>
</dbReference>
<feature type="transmembrane region" description="Helical" evidence="7">
    <location>
        <begin position="116"/>
        <end position="135"/>
    </location>
</feature>
<dbReference type="GO" id="GO:0005886">
    <property type="term" value="C:plasma membrane"/>
    <property type="evidence" value="ECO:0007669"/>
    <property type="project" value="UniProtKB-SubCell"/>
</dbReference>
<keyword evidence="4 7" id="KW-0812">Transmembrane</keyword>
<evidence type="ECO:0000256" key="2">
    <source>
        <dbReference type="ARBA" id="ARBA00006228"/>
    </source>
</evidence>
<keyword evidence="3" id="KW-1003">Cell membrane</keyword>
<dbReference type="KEGG" id="vei:Veis_3906"/>
<feature type="transmembrane region" description="Helical" evidence="7">
    <location>
        <begin position="12"/>
        <end position="32"/>
    </location>
</feature>
<dbReference type="Pfam" id="PF01899">
    <property type="entry name" value="MNHE"/>
    <property type="match status" value="1"/>
</dbReference>
<dbReference type="STRING" id="391735.Veis_3906"/>
<gene>
    <name evidence="8" type="ordered locus">Veis_3906</name>
</gene>
<comment type="similarity">
    <text evidence="2">Belongs to the CPA3 antiporters (TC 2.A.63) subunit E family.</text>
</comment>
<evidence type="ECO:0000256" key="3">
    <source>
        <dbReference type="ARBA" id="ARBA00022475"/>
    </source>
</evidence>
<dbReference type="eggNOG" id="COG1863">
    <property type="taxonomic scope" value="Bacteria"/>
</dbReference>
<dbReference type="OrthoDB" id="9807187at2"/>
<keyword evidence="6 7" id="KW-0472">Membrane</keyword>
<evidence type="ECO:0000256" key="6">
    <source>
        <dbReference type="ARBA" id="ARBA00023136"/>
    </source>
</evidence>
<keyword evidence="9" id="KW-1185">Reference proteome</keyword>
<evidence type="ECO:0000256" key="4">
    <source>
        <dbReference type="ARBA" id="ARBA00022692"/>
    </source>
</evidence>
<dbReference type="EMBL" id="CP000542">
    <property type="protein sequence ID" value="ABM59613.1"/>
    <property type="molecule type" value="Genomic_DNA"/>
</dbReference>
<reference evidence="9" key="1">
    <citation type="submission" date="2006-12" db="EMBL/GenBank/DDBJ databases">
        <title>Complete sequence of chromosome 1 of Verminephrobacter eiseniae EF01-2.</title>
        <authorList>
            <person name="Copeland A."/>
            <person name="Lucas S."/>
            <person name="Lapidus A."/>
            <person name="Barry K."/>
            <person name="Detter J.C."/>
            <person name="Glavina del Rio T."/>
            <person name="Dalin E."/>
            <person name="Tice H."/>
            <person name="Pitluck S."/>
            <person name="Chertkov O."/>
            <person name="Brettin T."/>
            <person name="Bruce D."/>
            <person name="Han C."/>
            <person name="Tapia R."/>
            <person name="Gilna P."/>
            <person name="Schmutz J."/>
            <person name="Larimer F."/>
            <person name="Land M."/>
            <person name="Hauser L."/>
            <person name="Kyrpides N."/>
            <person name="Kim E."/>
            <person name="Stahl D."/>
            <person name="Richardson P."/>
        </authorList>
    </citation>
    <scope>NUCLEOTIDE SEQUENCE [LARGE SCALE GENOMIC DNA]</scope>
    <source>
        <strain evidence="9">EF01-2</strain>
    </source>
</reference>
<evidence type="ECO:0000256" key="1">
    <source>
        <dbReference type="ARBA" id="ARBA00004651"/>
    </source>
</evidence>
<dbReference type="HOGENOM" id="CLU_086615_4_0_4"/>
<dbReference type="GeneID" id="76462256"/>
<protein>
    <submittedName>
        <fullName evidence="8">Cation antiporter</fullName>
    </submittedName>
</protein>
<dbReference type="NCBIfam" id="NF006520">
    <property type="entry name" value="PRK08965.1-4"/>
    <property type="match status" value="1"/>
</dbReference>
<dbReference type="AlphaFoldDB" id="A1WPQ6"/>
<organism evidence="8 9">
    <name type="scientific">Verminephrobacter eiseniae (strain EF01-2)</name>
    <dbReference type="NCBI Taxonomy" id="391735"/>
    <lineage>
        <taxon>Bacteria</taxon>
        <taxon>Pseudomonadati</taxon>
        <taxon>Pseudomonadota</taxon>
        <taxon>Betaproteobacteria</taxon>
        <taxon>Burkholderiales</taxon>
        <taxon>Comamonadaceae</taxon>
        <taxon>Verminephrobacter</taxon>
    </lineage>
</organism>